<feature type="region of interest" description="Disordered" evidence="1">
    <location>
        <begin position="29"/>
        <end position="77"/>
    </location>
</feature>
<evidence type="ECO:0000313" key="2">
    <source>
        <dbReference type="EMBL" id="CEL96899.1"/>
    </source>
</evidence>
<dbReference type="InParanoid" id="A0A0G4EIR2"/>
<dbReference type="EMBL" id="CDMY01000248">
    <property type="protein sequence ID" value="CEL96899.1"/>
    <property type="molecule type" value="Genomic_DNA"/>
</dbReference>
<feature type="compositionally biased region" description="Polar residues" evidence="1">
    <location>
        <begin position="57"/>
        <end position="66"/>
    </location>
</feature>
<protein>
    <submittedName>
        <fullName evidence="2">Uncharacterized protein</fullName>
    </submittedName>
</protein>
<keyword evidence="3" id="KW-1185">Reference proteome</keyword>
<proteinExistence type="predicted"/>
<dbReference type="PhylomeDB" id="A0A0G4EIR2"/>
<dbReference type="Proteomes" id="UP000041254">
    <property type="component" value="Unassembled WGS sequence"/>
</dbReference>
<evidence type="ECO:0000256" key="1">
    <source>
        <dbReference type="SAM" id="MobiDB-lite"/>
    </source>
</evidence>
<dbReference type="AlphaFoldDB" id="A0A0G4EIR2"/>
<organism evidence="2 3">
    <name type="scientific">Vitrella brassicaformis (strain CCMP3155)</name>
    <dbReference type="NCBI Taxonomy" id="1169540"/>
    <lineage>
        <taxon>Eukaryota</taxon>
        <taxon>Sar</taxon>
        <taxon>Alveolata</taxon>
        <taxon>Colpodellida</taxon>
        <taxon>Vitrellaceae</taxon>
        <taxon>Vitrella</taxon>
    </lineage>
</organism>
<sequence>MDVHTMKGSQLCVTGTTAYQLGLRISLTDERREPADQEDTTVASNRLPCIPLAHSPMASQPTQQLPDQKPPSPPPLSSLLTLAIKKAADIAVSGDDQQRAALRSQISNSSPDGLATMLRLVEEHIEEAMSRLVLRDVLFFTISDLEAALKTVYFLGCQQRAAEWRSIGQFIRLAAIYRLTPSTGLPLLLSVTHLPNMWGLRNLPLAIAIYRLIGRQLTHQSDCLNLEQDASGAYWIGTGRVFRAVPLGELPANHPYAEGYQRGDPVIRDGITLHRSFSSYLLCCLVYWWSHQGGVHRTTVKTTADRRSASRQSLPTGHIPQQMGIVADRQDDGNDARLVVVSGFRPPDTVAAHLEIQADSITLTTTESAVAHAPAPLSTRFPVSVPLWRRVLKQFDLVINDLLK</sequence>
<accession>A0A0G4EIR2</accession>
<dbReference type="VEuPathDB" id="CryptoDB:Vbra_12102"/>
<evidence type="ECO:0000313" key="3">
    <source>
        <dbReference type="Proteomes" id="UP000041254"/>
    </source>
</evidence>
<reference evidence="2 3" key="1">
    <citation type="submission" date="2014-11" db="EMBL/GenBank/DDBJ databases">
        <authorList>
            <person name="Zhu J."/>
            <person name="Qi W."/>
            <person name="Song R."/>
        </authorList>
    </citation>
    <scope>NUCLEOTIDE SEQUENCE [LARGE SCALE GENOMIC DNA]</scope>
</reference>
<name>A0A0G4EIR2_VITBC</name>
<gene>
    <name evidence="2" type="ORF">Vbra_12102</name>
</gene>